<evidence type="ECO:0000313" key="2">
    <source>
        <dbReference type="EMBL" id="SDB85367.1"/>
    </source>
</evidence>
<keyword evidence="3" id="KW-1185">Reference proteome</keyword>
<protein>
    <recommendedName>
        <fullName evidence="4">DUF4034 domain-containing protein</fullName>
    </recommendedName>
</protein>
<dbReference type="Gene3D" id="1.25.40.10">
    <property type="entry name" value="Tetratricopeptide repeat domain"/>
    <property type="match status" value="1"/>
</dbReference>
<dbReference type="AlphaFoldDB" id="A0A1G6GTN6"/>
<evidence type="ECO:0000313" key="3">
    <source>
        <dbReference type="Proteomes" id="UP000242317"/>
    </source>
</evidence>
<dbReference type="EMBL" id="FMYK01000001">
    <property type="protein sequence ID" value="SDB85367.1"/>
    <property type="molecule type" value="Genomic_DNA"/>
</dbReference>
<gene>
    <name evidence="2" type="ORF">SAMN05421749_101410</name>
</gene>
<name>A0A1G6GTN6_9GAMM</name>
<accession>A0A1G6GTN6</accession>
<sequence length="734" mass="83987">MNNNTFSARTSFLPLPRATLAVPLTVLGLALGYSQSSHASPDTSCTPILNLSIEDYDRCSNMPILASGNDNQTNVALLLADRNLLKINPNKWKNDGYALDYGLVPFGQSDLTLLLENTQPNRRQKFINDDSLAYDEHCNSLIRGVEGFEHRVKQLNISASEQSKLIALRKGFNEECDGQFALIKVDDAWSQTTRLYASYLNASIAFYNSDFATAEKIYQILAQSDDPWVKETAQYMLIRVAVNQAYQSGLGKYGNLDRSKIDQSKLTKLFKSITAYLNAYPQGQYVASARGFLRRGYWIGGHYDKLGNELMWQINHTKHNAYNLDMEKVPAEFDRYLFSSKGFQGQNLQDPFLLAVYDLMQMRKTNTFADYDDKSYRPLSWSALQAQQKYFKSEPELFRYLQAWHLFTLQNKPNDALNFLPKSQPKQINSYLELSQVVLKGRILEAQNSADYAKHEQYWKSVMPLAKIALSREMLELPLAISMQNDRNYAGFTAKNSLIQQPNLRRIFIQNVADANTLQSMASSTSTPKDERYHAIFSLLQQSLLQQDYALFVKSYSLLPSDAAKYKSWDSSDESLYNKPPLSVFTWSGTTISPTIQCSSLLNIAKTLAQKPNDALAQLCIGEMLRNREGSYYYPFYPYEQFNSLSSATFGDVKTAFWGTTFNRGDIYQRLIKQPKSDPLRPYALYRAIRCYAPSGLNDCQNTDVEKSVRKSWFDQLKQDYPQTTWAKELQYYW</sequence>
<evidence type="ECO:0008006" key="4">
    <source>
        <dbReference type="Google" id="ProtNLM"/>
    </source>
</evidence>
<keyword evidence="1" id="KW-0732">Signal</keyword>
<dbReference type="Proteomes" id="UP000242317">
    <property type="component" value="Unassembled WGS sequence"/>
</dbReference>
<evidence type="ECO:0000256" key="1">
    <source>
        <dbReference type="SAM" id="SignalP"/>
    </source>
</evidence>
<reference evidence="3" key="1">
    <citation type="submission" date="2016-09" db="EMBL/GenBank/DDBJ databases">
        <authorList>
            <person name="Varghese N."/>
            <person name="Submissions S."/>
        </authorList>
    </citation>
    <scope>NUCLEOTIDE SEQUENCE [LARGE SCALE GENOMIC DNA]</scope>
    <source>
        <strain evidence="3">ANC 3699</strain>
    </source>
</reference>
<organism evidence="2 3">
    <name type="scientific">Acinetobacter marinus</name>
    <dbReference type="NCBI Taxonomy" id="281375"/>
    <lineage>
        <taxon>Bacteria</taxon>
        <taxon>Pseudomonadati</taxon>
        <taxon>Pseudomonadota</taxon>
        <taxon>Gammaproteobacteria</taxon>
        <taxon>Moraxellales</taxon>
        <taxon>Moraxellaceae</taxon>
        <taxon>Acinetobacter</taxon>
    </lineage>
</organism>
<feature type="signal peptide" evidence="1">
    <location>
        <begin position="1"/>
        <end position="39"/>
    </location>
</feature>
<dbReference type="RefSeq" id="WP_092615225.1">
    <property type="nucleotide sequence ID" value="NZ_FMYK01000001.1"/>
</dbReference>
<dbReference type="InterPro" id="IPR011990">
    <property type="entry name" value="TPR-like_helical_dom_sf"/>
</dbReference>
<proteinExistence type="predicted"/>
<dbReference type="OrthoDB" id="5583261at2"/>
<feature type="chain" id="PRO_5017477438" description="DUF4034 domain-containing protein" evidence="1">
    <location>
        <begin position="40"/>
        <end position="734"/>
    </location>
</feature>